<protein>
    <recommendedName>
        <fullName evidence="2">DUF7210 domain-containing protein</fullName>
    </recommendedName>
</protein>
<evidence type="ECO:0000256" key="1">
    <source>
        <dbReference type="SAM" id="MobiDB-lite"/>
    </source>
</evidence>
<feature type="domain" description="DUF7210" evidence="2">
    <location>
        <begin position="9"/>
        <end position="40"/>
    </location>
</feature>
<evidence type="ECO:0000313" key="3">
    <source>
        <dbReference type="EMBL" id="HAE45852.1"/>
    </source>
</evidence>
<sequence>MVAIALTKTCLRHDGVRHGVGETVDVPDDVAASLISQGLAGLAMAAPTPTGEGGGGSTVSPSPSSPPPPPPTKKPTKPAEGA</sequence>
<evidence type="ECO:0000259" key="2">
    <source>
        <dbReference type="Pfam" id="PF23843"/>
    </source>
</evidence>
<reference evidence="3 4" key="1">
    <citation type="journal article" date="2018" name="Nat. Biotechnol.">
        <title>A standardized bacterial taxonomy based on genome phylogeny substantially revises the tree of life.</title>
        <authorList>
            <person name="Parks D.H."/>
            <person name="Chuvochina M."/>
            <person name="Waite D.W."/>
            <person name="Rinke C."/>
            <person name="Skarshewski A."/>
            <person name="Chaumeil P.A."/>
            <person name="Hugenholtz P."/>
        </authorList>
    </citation>
    <scope>NUCLEOTIDE SEQUENCE [LARGE SCALE GENOMIC DNA]</scope>
    <source>
        <strain evidence="3">UBA8739</strain>
    </source>
</reference>
<feature type="region of interest" description="Disordered" evidence="1">
    <location>
        <begin position="44"/>
        <end position="82"/>
    </location>
</feature>
<gene>
    <name evidence="3" type="ORF">DCK97_00370</name>
</gene>
<name>A0A3B9IDE0_9PROT</name>
<dbReference type="Proteomes" id="UP000257706">
    <property type="component" value="Unassembled WGS sequence"/>
</dbReference>
<feature type="compositionally biased region" description="Pro residues" evidence="1">
    <location>
        <begin position="63"/>
        <end position="73"/>
    </location>
</feature>
<dbReference type="Pfam" id="PF23843">
    <property type="entry name" value="DUF7210"/>
    <property type="match status" value="1"/>
</dbReference>
<comment type="caution">
    <text evidence="3">The sequence shown here is derived from an EMBL/GenBank/DDBJ whole genome shotgun (WGS) entry which is preliminary data.</text>
</comment>
<accession>A0A3B9IDE0</accession>
<evidence type="ECO:0000313" key="4">
    <source>
        <dbReference type="Proteomes" id="UP000257706"/>
    </source>
</evidence>
<proteinExistence type="predicted"/>
<dbReference type="EMBL" id="DMAI01000003">
    <property type="protein sequence ID" value="HAE45852.1"/>
    <property type="molecule type" value="Genomic_DNA"/>
</dbReference>
<dbReference type="InterPro" id="IPR055634">
    <property type="entry name" value="DUF7210"/>
</dbReference>
<dbReference type="AlphaFoldDB" id="A0A3B9IDE0"/>
<organism evidence="3 4">
    <name type="scientific">Tistrella mobilis</name>
    <dbReference type="NCBI Taxonomy" id="171437"/>
    <lineage>
        <taxon>Bacteria</taxon>
        <taxon>Pseudomonadati</taxon>
        <taxon>Pseudomonadota</taxon>
        <taxon>Alphaproteobacteria</taxon>
        <taxon>Geminicoccales</taxon>
        <taxon>Geminicoccaceae</taxon>
        <taxon>Tistrella</taxon>
    </lineage>
</organism>